<gene>
    <name evidence="5" type="ORF">C7C46_04215</name>
</gene>
<dbReference type="EMBL" id="PYBW01000013">
    <property type="protein sequence ID" value="PYC87526.1"/>
    <property type="molecule type" value="Genomic_DNA"/>
</dbReference>
<dbReference type="Gene3D" id="1.10.10.1320">
    <property type="entry name" value="Anti-sigma factor, zinc-finger domain"/>
    <property type="match status" value="1"/>
</dbReference>
<evidence type="ECO:0000256" key="2">
    <source>
        <dbReference type="ARBA" id="ARBA00023163"/>
    </source>
</evidence>
<evidence type="ECO:0000256" key="4">
    <source>
        <dbReference type="SAM" id="Phobius"/>
    </source>
</evidence>
<organism evidence="5 6">
    <name type="scientific">Streptomyces tateyamensis</name>
    <dbReference type="NCBI Taxonomy" id="565073"/>
    <lineage>
        <taxon>Bacteria</taxon>
        <taxon>Bacillati</taxon>
        <taxon>Actinomycetota</taxon>
        <taxon>Actinomycetes</taxon>
        <taxon>Kitasatosporales</taxon>
        <taxon>Streptomycetaceae</taxon>
        <taxon>Streptomyces</taxon>
    </lineage>
</organism>
<dbReference type="OrthoDB" id="4350643at2"/>
<keyword evidence="4" id="KW-0812">Transmembrane</keyword>
<name>A0A2V4NZ83_9ACTN</name>
<reference evidence="5 6" key="1">
    <citation type="submission" date="2018-03" db="EMBL/GenBank/DDBJ databases">
        <title>Bioinformatic expansion and discovery of thiopeptide antibiotics.</title>
        <authorList>
            <person name="Schwalen C.J."/>
            <person name="Hudson G.A."/>
            <person name="Mitchell D.A."/>
        </authorList>
    </citation>
    <scope>NUCLEOTIDE SEQUENCE [LARGE SCALE GENOMIC DNA]</scope>
    <source>
        <strain evidence="5 6">ATCC 21389</strain>
    </source>
</reference>
<evidence type="ECO:0000256" key="1">
    <source>
        <dbReference type="ARBA" id="ARBA00023015"/>
    </source>
</evidence>
<keyword evidence="2" id="KW-0804">Transcription</keyword>
<dbReference type="Proteomes" id="UP000248039">
    <property type="component" value="Unassembled WGS sequence"/>
</dbReference>
<keyword evidence="4" id="KW-0472">Membrane</keyword>
<feature type="region of interest" description="Disordered" evidence="3">
    <location>
        <begin position="159"/>
        <end position="180"/>
    </location>
</feature>
<evidence type="ECO:0000313" key="5">
    <source>
        <dbReference type="EMBL" id="PYC87526.1"/>
    </source>
</evidence>
<accession>A0A2V4NZ83</accession>
<sequence>MTKHTPGATEPAAASHPSAEQLADLAEQLLPAAEAAELDTHLAGCAECADTLAALDELRLLLGQDWVGPMPPEVALRIDAALALAATEALPGPGAPGTPATAPRPAPAAPPARRDRATGPAGRSRARRRGLLVFAATAVAGLGLVSSAMLGLFAGHDQATGSSASAARPADTGAPALRPATGTQFSAEDLPAQIHQLLAGSSPGPGAQPHLSTAQGPDSATGGPLPPFCVRESVGEHQDESPLTVAHGSYAGAPVDAYVYRSAADRLDVFLVTPGCTTSPAPVLLRQQVPAS</sequence>
<keyword evidence="6" id="KW-1185">Reference proteome</keyword>
<dbReference type="RefSeq" id="WP_110665805.1">
    <property type="nucleotide sequence ID" value="NZ_PYBW01000013.1"/>
</dbReference>
<keyword evidence="4" id="KW-1133">Transmembrane helix</keyword>
<dbReference type="InterPro" id="IPR041916">
    <property type="entry name" value="Anti_sigma_zinc_sf"/>
</dbReference>
<feature type="compositionally biased region" description="Low complexity" evidence="3">
    <location>
        <begin position="92"/>
        <end position="101"/>
    </location>
</feature>
<feature type="region of interest" description="Disordered" evidence="3">
    <location>
        <begin position="197"/>
        <end position="227"/>
    </location>
</feature>
<feature type="region of interest" description="Disordered" evidence="3">
    <location>
        <begin position="92"/>
        <end position="125"/>
    </location>
</feature>
<keyword evidence="1" id="KW-0805">Transcription regulation</keyword>
<feature type="transmembrane region" description="Helical" evidence="4">
    <location>
        <begin position="131"/>
        <end position="154"/>
    </location>
</feature>
<evidence type="ECO:0000256" key="3">
    <source>
        <dbReference type="SAM" id="MobiDB-lite"/>
    </source>
</evidence>
<proteinExistence type="predicted"/>
<protein>
    <recommendedName>
        <fullName evidence="7">Zinc-finger domain-containing protein</fullName>
    </recommendedName>
</protein>
<dbReference type="AlphaFoldDB" id="A0A2V4NZ83"/>
<comment type="caution">
    <text evidence="5">The sequence shown here is derived from an EMBL/GenBank/DDBJ whole genome shotgun (WGS) entry which is preliminary data.</text>
</comment>
<evidence type="ECO:0008006" key="7">
    <source>
        <dbReference type="Google" id="ProtNLM"/>
    </source>
</evidence>
<evidence type="ECO:0000313" key="6">
    <source>
        <dbReference type="Proteomes" id="UP000248039"/>
    </source>
</evidence>